<evidence type="ECO:0000313" key="5">
    <source>
        <dbReference type="Proteomes" id="UP000282741"/>
    </source>
</evidence>
<sequence length="436" mass="46625">MAPGRLPADASGQDPVGAGKPAERLAPAVATKRSARCAWAEGEVGLGCVLAGNSFYPPETGYDVDTPSSAKAGHGLRPGPSIGSRHPVATYRRCFMIRPRTIRHVCCIAMAIFLGRAWGAPPAAASARAAAAAQLKAVQASREQAIRELARQRTRQAVALSQTSGLLLLDAQMVGVQQRMGALRDGGKGGLWATGGGTRLHADTDDTAAFKARMGYGAVGGDYGWRLGRGSLYLGLYGGTGQADIDDGASVSGKLKSRFVGGYLTYFEEDGWYVDLASQVGSLESEIRVDMPEIGRAYDNQDTHQAFTGSIETGYHFALRDDWFVEPQAQLLYEHSSQHSVMGRLGVRAGRDLSVSEDGRLQPYLTLSYLAQLAQDDEVEYGGQSVEAALPDGRWRVGVGVAFDRGAHRAYADLRYGHGPDVSQETAVMVGYAYRF</sequence>
<feature type="domain" description="Autotransporter" evidence="3">
    <location>
        <begin position="184"/>
        <end position="436"/>
    </location>
</feature>
<feature type="coiled-coil region" evidence="1">
    <location>
        <begin position="128"/>
        <end position="155"/>
    </location>
</feature>
<dbReference type="SUPFAM" id="SSF103515">
    <property type="entry name" value="Autotransporter"/>
    <property type="match status" value="1"/>
</dbReference>
<dbReference type="PROSITE" id="PS51208">
    <property type="entry name" value="AUTOTRANSPORTER"/>
    <property type="match status" value="1"/>
</dbReference>
<dbReference type="InterPro" id="IPR005546">
    <property type="entry name" value="Autotransporte_beta"/>
</dbReference>
<dbReference type="EMBL" id="CP024172">
    <property type="protein sequence ID" value="AZW19127.1"/>
    <property type="molecule type" value="Genomic_DNA"/>
</dbReference>
<evidence type="ECO:0000313" key="4">
    <source>
        <dbReference type="EMBL" id="AZW19127.1"/>
    </source>
</evidence>
<dbReference type="Proteomes" id="UP000282741">
    <property type="component" value="Chromosome"/>
</dbReference>
<name>A0AAN1RZR5_9BORD</name>
<organism evidence="4 5">
    <name type="scientific">Bordetella hinzii</name>
    <dbReference type="NCBI Taxonomy" id="103855"/>
    <lineage>
        <taxon>Bacteria</taxon>
        <taxon>Pseudomonadati</taxon>
        <taxon>Pseudomonadota</taxon>
        <taxon>Betaproteobacteria</taxon>
        <taxon>Burkholderiales</taxon>
        <taxon>Alcaligenaceae</taxon>
        <taxon>Bordetella</taxon>
    </lineage>
</organism>
<feature type="region of interest" description="Disordered" evidence="2">
    <location>
        <begin position="1"/>
        <end position="22"/>
    </location>
</feature>
<dbReference type="GO" id="GO:0019867">
    <property type="term" value="C:outer membrane"/>
    <property type="evidence" value="ECO:0007669"/>
    <property type="project" value="InterPro"/>
</dbReference>
<dbReference type="InterPro" id="IPR051551">
    <property type="entry name" value="Autotransporter_adhesion"/>
</dbReference>
<dbReference type="AlphaFoldDB" id="A0AAN1RZR5"/>
<dbReference type="InterPro" id="IPR006315">
    <property type="entry name" value="OM_autotransptr_brl_dom"/>
</dbReference>
<gene>
    <name evidence="4" type="ORF">CS347_21385</name>
</gene>
<dbReference type="PANTHER" id="PTHR35037">
    <property type="entry name" value="C-TERMINAL REGION OF AIDA-LIKE PROTEIN"/>
    <property type="match status" value="1"/>
</dbReference>
<evidence type="ECO:0000256" key="2">
    <source>
        <dbReference type="SAM" id="MobiDB-lite"/>
    </source>
</evidence>
<dbReference type="PANTHER" id="PTHR35037:SF7">
    <property type="entry name" value="AUTOTRANSPORTER"/>
    <property type="match status" value="1"/>
</dbReference>
<reference evidence="5" key="1">
    <citation type="submission" date="2017-10" db="EMBL/GenBank/DDBJ databases">
        <title>Whole genome sequencing of various Bordetella species.</title>
        <authorList>
            <person name="Weigand M.R."/>
            <person name="Loparev V."/>
            <person name="Peng Y."/>
            <person name="Bowden K.E."/>
            <person name="Tondella M.L."/>
            <person name="Williams M.M."/>
        </authorList>
    </citation>
    <scope>NUCLEOTIDE SEQUENCE [LARGE SCALE GENOMIC DNA]</scope>
    <source>
        <strain evidence="5">H720</strain>
    </source>
</reference>
<keyword evidence="1" id="KW-0175">Coiled coil</keyword>
<dbReference type="SMART" id="SM00869">
    <property type="entry name" value="Autotransporter"/>
    <property type="match status" value="1"/>
</dbReference>
<proteinExistence type="predicted"/>
<dbReference type="Pfam" id="PF03797">
    <property type="entry name" value="Autotransporter"/>
    <property type="match status" value="1"/>
</dbReference>
<accession>A0AAN1RZR5</accession>
<evidence type="ECO:0000256" key="1">
    <source>
        <dbReference type="SAM" id="Coils"/>
    </source>
</evidence>
<protein>
    <submittedName>
        <fullName evidence="4">Autotransporter outer membrane beta-barrel domain-containing protein</fullName>
    </submittedName>
</protein>
<dbReference type="Gene3D" id="2.40.128.130">
    <property type="entry name" value="Autotransporter beta-domain"/>
    <property type="match status" value="1"/>
</dbReference>
<evidence type="ECO:0000259" key="3">
    <source>
        <dbReference type="PROSITE" id="PS51208"/>
    </source>
</evidence>
<dbReference type="InterPro" id="IPR036709">
    <property type="entry name" value="Autotransporte_beta_dom_sf"/>
</dbReference>
<dbReference type="NCBIfam" id="TIGR01414">
    <property type="entry name" value="autotrans_barl"/>
    <property type="match status" value="1"/>
</dbReference>